<evidence type="ECO:0000256" key="2">
    <source>
        <dbReference type="SAM" id="SignalP"/>
    </source>
</evidence>
<accession>A0ABW8ATN3</accession>
<proteinExistence type="predicted"/>
<feature type="region of interest" description="Disordered" evidence="1">
    <location>
        <begin position="30"/>
        <end position="58"/>
    </location>
</feature>
<dbReference type="PROSITE" id="PS51257">
    <property type="entry name" value="PROKAR_LIPOPROTEIN"/>
    <property type="match status" value="1"/>
</dbReference>
<evidence type="ECO:0000313" key="4">
    <source>
        <dbReference type="EMBL" id="MFI7589750.1"/>
    </source>
</evidence>
<feature type="domain" description="DUF6318" evidence="3">
    <location>
        <begin position="40"/>
        <end position="179"/>
    </location>
</feature>
<dbReference type="Proteomes" id="UP001612915">
    <property type="component" value="Unassembled WGS sequence"/>
</dbReference>
<dbReference type="Pfam" id="PF19843">
    <property type="entry name" value="DUF6318"/>
    <property type="match status" value="1"/>
</dbReference>
<keyword evidence="2" id="KW-0732">Signal</keyword>
<dbReference type="RefSeq" id="WP_398284353.1">
    <property type="nucleotide sequence ID" value="NZ_JBITLV010000009.1"/>
</dbReference>
<feature type="compositionally biased region" description="Low complexity" evidence="1">
    <location>
        <begin position="37"/>
        <end position="48"/>
    </location>
</feature>
<dbReference type="InterPro" id="IPR046281">
    <property type="entry name" value="DUF6318"/>
</dbReference>
<gene>
    <name evidence="4" type="ORF">ACIB24_21995</name>
</gene>
<evidence type="ECO:0000313" key="5">
    <source>
        <dbReference type="Proteomes" id="UP001612915"/>
    </source>
</evidence>
<feature type="chain" id="PRO_5045105618" evidence="2">
    <location>
        <begin position="24"/>
        <end position="195"/>
    </location>
</feature>
<evidence type="ECO:0000256" key="1">
    <source>
        <dbReference type="SAM" id="MobiDB-lite"/>
    </source>
</evidence>
<dbReference type="EMBL" id="JBITLV010000009">
    <property type="protein sequence ID" value="MFI7589750.1"/>
    <property type="molecule type" value="Genomic_DNA"/>
</dbReference>
<name>A0ABW8ATN3_9ACTN</name>
<reference evidence="4 5" key="1">
    <citation type="submission" date="2024-10" db="EMBL/GenBank/DDBJ databases">
        <title>The Natural Products Discovery Center: Release of the First 8490 Sequenced Strains for Exploring Actinobacteria Biosynthetic Diversity.</title>
        <authorList>
            <person name="Kalkreuter E."/>
            <person name="Kautsar S.A."/>
            <person name="Yang D."/>
            <person name="Bader C.D."/>
            <person name="Teijaro C.N."/>
            <person name="Fluegel L."/>
            <person name="Davis C.M."/>
            <person name="Simpson J.R."/>
            <person name="Lauterbach L."/>
            <person name="Steele A.D."/>
            <person name="Gui C."/>
            <person name="Meng S."/>
            <person name="Li G."/>
            <person name="Viehrig K."/>
            <person name="Ye F."/>
            <person name="Su P."/>
            <person name="Kiefer A.F."/>
            <person name="Nichols A."/>
            <person name="Cepeda A.J."/>
            <person name="Yan W."/>
            <person name="Fan B."/>
            <person name="Jiang Y."/>
            <person name="Adhikari A."/>
            <person name="Zheng C.-J."/>
            <person name="Schuster L."/>
            <person name="Cowan T.M."/>
            <person name="Smanski M.J."/>
            <person name="Chevrette M.G."/>
            <person name="De Carvalho L.P.S."/>
            <person name="Shen B."/>
        </authorList>
    </citation>
    <scope>NUCLEOTIDE SEQUENCE [LARGE SCALE GENOMIC DNA]</scope>
    <source>
        <strain evidence="4 5">NPDC049639</strain>
    </source>
</reference>
<protein>
    <submittedName>
        <fullName evidence="4">DUF6318 family protein</fullName>
    </submittedName>
</protein>
<feature type="signal peptide" evidence="2">
    <location>
        <begin position="1"/>
        <end position="23"/>
    </location>
</feature>
<evidence type="ECO:0000259" key="3">
    <source>
        <dbReference type="Pfam" id="PF19843"/>
    </source>
</evidence>
<organism evidence="4 5">
    <name type="scientific">Spongisporangium articulatum</name>
    <dbReference type="NCBI Taxonomy" id="3362603"/>
    <lineage>
        <taxon>Bacteria</taxon>
        <taxon>Bacillati</taxon>
        <taxon>Actinomycetota</taxon>
        <taxon>Actinomycetes</taxon>
        <taxon>Kineosporiales</taxon>
        <taxon>Kineosporiaceae</taxon>
        <taxon>Spongisporangium</taxon>
    </lineage>
</organism>
<keyword evidence="5" id="KW-1185">Reference proteome</keyword>
<comment type="caution">
    <text evidence="4">The sequence shown here is derived from an EMBL/GenBank/DDBJ whole genome shotgun (WGS) entry which is preliminary data.</text>
</comment>
<sequence length="195" mass="20542">MNGDHRETSCRVVLLLAALLTLAACTGGSPGTPPPSTASGTTSASVPASPAPTAPVQEATPSSAVEFVKYFWALYNYAYATYDTKPLEAISDKKCDSCKKLIEDVHRIAADGTVIKGFELTVLEAVSPDIEVKTGTLVVASLQQQKGTAVAPDGSSTALPGFKSVRSTTALRWDGTWHIEALNTESKTSKPWPSE</sequence>